<accession>A0A3M7RE98</accession>
<keyword evidence="11" id="KW-0443">Lipid metabolism</keyword>
<sequence>MKILGIEFAPLYLPLERRLQTLAVLFYVLLFLQTFSIIGFFLFFYLLFTKYFWLSIFYATWYFIDFNRPYSGGRKVAWSRTWSIWKYFKDYFPVKLIKTVDLDPNQNYIFGISPHGVMSFSAMVNFGTDATDFPNLFPGLEPHLITLNGQFYSPLMREFFMMCGACACEEKSLKYILSNKGRCQKKGQVCALLIGGARESNEAYPGNYKFILNRRKGFVRIALETGANLVPVISFGENDAYNTVEVKRGSLIQKIQKFAKKYLNIGLPIIRGRGIFIYNFGLLPYRVPIHTIVGKPIPVKRVEHPTDEQIKKLHEQYIFELLELFEENKIKYLKNPDTKIEIC</sequence>
<keyword evidence="6 14" id="KW-0808">Transferase</keyword>
<dbReference type="GO" id="GO:0005789">
    <property type="term" value="C:endoplasmic reticulum membrane"/>
    <property type="evidence" value="ECO:0007669"/>
    <property type="project" value="UniProtKB-SubCell"/>
</dbReference>
<evidence type="ECO:0000256" key="12">
    <source>
        <dbReference type="ARBA" id="ARBA00023136"/>
    </source>
</evidence>
<evidence type="ECO:0000256" key="2">
    <source>
        <dbReference type="ARBA" id="ARBA00004771"/>
    </source>
</evidence>
<dbReference type="STRING" id="10195.A0A3M7RE98"/>
<organism evidence="15 16">
    <name type="scientific">Brachionus plicatilis</name>
    <name type="common">Marine rotifer</name>
    <name type="synonym">Brachionus muelleri</name>
    <dbReference type="NCBI Taxonomy" id="10195"/>
    <lineage>
        <taxon>Eukaryota</taxon>
        <taxon>Metazoa</taxon>
        <taxon>Spiralia</taxon>
        <taxon>Gnathifera</taxon>
        <taxon>Rotifera</taxon>
        <taxon>Eurotatoria</taxon>
        <taxon>Monogononta</taxon>
        <taxon>Pseudotrocha</taxon>
        <taxon>Ploima</taxon>
        <taxon>Brachionidae</taxon>
        <taxon>Brachionus</taxon>
    </lineage>
</organism>
<keyword evidence="7 14" id="KW-0812">Transmembrane</keyword>
<evidence type="ECO:0000256" key="9">
    <source>
        <dbReference type="ARBA" id="ARBA00022824"/>
    </source>
</evidence>
<evidence type="ECO:0000256" key="4">
    <source>
        <dbReference type="ARBA" id="ARBA00005420"/>
    </source>
</evidence>
<dbReference type="EMBL" id="REGN01003636">
    <property type="protein sequence ID" value="RNA21588.1"/>
    <property type="molecule type" value="Genomic_DNA"/>
</dbReference>
<dbReference type="Proteomes" id="UP000276133">
    <property type="component" value="Unassembled WGS sequence"/>
</dbReference>
<keyword evidence="10 14" id="KW-1133">Transmembrane helix</keyword>
<keyword evidence="8" id="KW-0319">Glycerol metabolism</keyword>
<keyword evidence="5" id="KW-0444">Lipid biosynthesis</keyword>
<evidence type="ECO:0000256" key="13">
    <source>
        <dbReference type="ARBA" id="ARBA00023315"/>
    </source>
</evidence>
<keyword evidence="13 15" id="KW-0012">Acyltransferase</keyword>
<evidence type="ECO:0000313" key="15">
    <source>
        <dbReference type="EMBL" id="RNA21588.1"/>
    </source>
</evidence>
<evidence type="ECO:0000256" key="7">
    <source>
        <dbReference type="ARBA" id="ARBA00022692"/>
    </source>
</evidence>
<gene>
    <name evidence="15" type="ORF">BpHYR1_049377</name>
</gene>
<name>A0A3M7RE98_BRAPC</name>
<comment type="caution">
    <text evidence="14">Lacks conserved residue(s) required for the propagation of feature annotation.</text>
</comment>
<comment type="subcellular location">
    <subcellularLocation>
        <location evidence="1 14">Endoplasmic reticulum membrane</location>
        <topology evidence="1 14">Multi-pass membrane protein</topology>
    </subcellularLocation>
</comment>
<evidence type="ECO:0000256" key="3">
    <source>
        <dbReference type="ARBA" id="ARBA00005189"/>
    </source>
</evidence>
<evidence type="ECO:0000256" key="11">
    <source>
        <dbReference type="ARBA" id="ARBA00023098"/>
    </source>
</evidence>
<evidence type="ECO:0000256" key="10">
    <source>
        <dbReference type="ARBA" id="ARBA00022989"/>
    </source>
</evidence>
<dbReference type="AlphaFoldDB" id="A0A3M7RE98"/>
<evidence type="ECO:0000313" key="16">
    <source>
        <dbReference type="Proteomes" id="UP000276133"/>
    </source>
</evidence>
<dbReference type="InterPro" id="IPR007130">
    <property type="entry name" value="DAGAT"/>
</dbReference>
<reference evidence="15 16" key="1">
    <citation type="journal article" date="2018" name="Sci. Rep.">
        <title>Genomic signatures of local adaptation to the degree of environmental predictability in rotifers.</title>
        <authorList>
            <person name="Franch-Gras L."/>
            <person name="Hahn C."/>
            <person name="Garcia-Roger E.M."/>
            <person name="Carmona M.J."/>
            <person name="Serra M."/>
            <person name="Gomez A."/>
        </authorList>
    </citation>
    <scope>NUCLEOTIDE SEQUENCE [LARGE SCALE GENOMIC DNA]</scope>
    <source>
        <strain evidence="15">HYR1</strain>
    </source>
</reference>
<dbReference type="PANTHER" id="PTHR12317:SF0">
    <property type="entry name" value="ACYLTRANSFERASE"/>
    <property type="match status" value="1"/>
</dbReference>
<comment type="pathway">
    <text evidence="2">Glycerolipid metabolism; triacylglycerol biosynthesis.</text>
</comment>
<dbReference type="PANTHER" id="PTHR12317">
    <property type="entry name" value="DIACYLGLYCEROL O-ACYLTRANSFERASE"/>
    <property type="match status" value="1"/>
</dbReference>
<evidence type="ECO:0000256" key="6">
    <source>
        <dbReference type="ARBA" id="ARBA00022679"/>
    </source>
</evidence>
<proteinExistence type="inferred from homology"/>
<keyword evidence="9 14" id="KW-0256">Endoplasmic reticulum</keyword>
<evidence type="ECO:0000256" key="1">
    <source>
        <dbReference type="ARBA" id="ARBA00004477"/>
    </source>
</evidence>
<comment type="similarity">
    <text evidence="4 14">Belongs to the diacylglycerol acyltransferase family.</text>
</comment>
<keyword evidence="12 14" id="KW-0472">Membrane</keyword>
<comment type="pathway">
    <text evidence="3">Lipid metabolism.</text>
</comment>
<evidence type="ECO:0000256" key="5">
    <source>
        <dbReference type="ARBA" id="ARBA00022516"/>
    </source>
</evidence>
<evidence type="ECO:0000256" key="8">
    <source>
        <dbReference type="ARBA" id="ARBA00022798"/>
    </source>
</evidence>
<keyword evidence="16" id="KW-1185">Reference proteome</keyword>
<feature type="transmembrane region" description="Helical" evidence="14">
    <location>
        <begin position="21"/>
        <end position="45"/>
    </location>
</feature>
<evidence type="ECO:0000256" key="14">
    <source>
        <dbReference type="RuleBase" id="RU367023"/>
    </source>
</evidence>
<dbReference type="GO" id="GO:0019432">
    <property type="term" value="P:triglyceride biosynthetic process"/>
    <property type="evidence" value="ECO:0007669"/>
    <property type="project" value="TreeGrafter"/>
</dbReference>
<dbReference type="GO" id="GO:0006071">
    <property type="term" value="P:glycerol metabolic process"/>
    <property type="evidence" value="ECO:0007669"/>
    <property type="project" value="UniProtKB-KW"/>
</dbReference>
<dbReference type="CDD" id="cd07987">
    <property type="entry name" value="LPLAT_MGAT-like"/>
    <property type="match status" value="1"/>
</dbReference>
<protein>
    <recommendedName>
        <fullName evidence="14">Acyltransferase</fullName>
        <ecNumber evidence="14">2.3.1.-</ecNumber>
    </recommendedName>
</protein>
<dbReference type="Pfam" id="PF03982">
    <property type="entry name" value="DAGAT"/>
    <property type="match status" value="1"/>
</dbReference>
<comment type="caution">
    <text evidence="15">The sequence shown here is derived from an EMBL/GenBank/DDBJ whole genome shotgun (WGS) entry which is preliminary data.</text>
</comment>
<dbReference type="GO" id="GO:0004144">
    <property type="term" value="F:diacylglycerol O-acyltransferase activity"/>
    <property type="evidence" value="ECO:0007669"/>
    <property type="project" value="TreeGrafter"/>
</dbReference>
<dbReference type="EC" id="2.3.1.-" evidence="14"/>
<dbReference type="OrthoDB" id="264532at2759"/>